<feature type="domain" description="GEVED" evidence="3">
    <location>
        <begin position="1"/>
        <end position="28"/>
    </location>
</feature>
<evidence type="ECO:0000256" key="1">
    <source>
        <dbReference type="ARBA" id="ARBA00022729"/>
    </source>
</evidence>
<dbReference type="EMBL" id="CP032548">
    <property type="protein sequence ID" value="AZJ37054.1"/>
    <property type="molecule type" value="Genomic_DNA"/>
</dbReference>
<dbReference type="Proteomes" id="UP000274593">
    <property type="component" value="Chromosome"/>
</dbReference>
<accession>A0A451EML0</accession>
<dbReference type="InterPro" id="IPR026444">
    <property type="entry name" value="Secre_tail"/>
</dbReference>
<dbReference type="Pfam" id="PF20009">
    <property type="entry name" value="GEVED"/>
    <property type="match status" value="1"/>
</dbReference>
<evidence type="ECO:0000313" key="5">
    <source>
        <dbReference type="Proteomes" id="UP000274593"/>
    </source>
</evidence>
<feature type="domain" description="Secretion system C-terminal sorting" evidence="2">
    <location>
        <begin position="59"/>
        <end position="125"/>
    </location>
</feature>
<reference evidence="4 5" key="1">
    <citation type="submission" date="2018-09" db="EMBL/GenBank/DDBJ databases">
        <title>Insights into the microbiota of Asian seabass (Lates calcarifer) with tenacibaculosis symptoms and description of sp. nov. Tenacibaculum singaporense.</title>
        <authorList>
            <person name="Miyake S."/>
            <person name="Soh M."/>
            <person name="Azman M.N."/>
            <person name="Ngoh S.Y."/>
            <person name="Orban L."/>
        </authorList>
    </citation>
    <scope>NUCLEOTIDE SEQUENCE [LARGE SCALE GENOMIC DNA]</scope>
    <source>
        <strain evidence="4 5">DSM 106434</strain>
    </source>
</reference>
<evidence type="ECO:0000259" key="3">
    <source>
        <dbReference type="Pfam" id="PF20009"/>
    </source>
</evidence>
<sequence length="127" mass="13833">MRVSMKWNAAPSACETFSYGEVEDYTVNIGSSSKGLGYNNITIDGKLGNEASIFDASVSPNPSVDFVKIKLADDRNATFKVTTLTGQQVLTGKVTHNNLDVSNLHNGIYILEVNDGQKSFTKKIIKK</sequence>
<dbReference type="Pfam" id="PF18962">
    <property type="entry name" value="Por_Secre_tail"/>
    <property type="match status" value="1"/>
</dbReference>
<keyword evidence="1" id="KW-0732">Signal</keyword>
<evidence type="ECO:0000259" key="2">
    <source>
        <dbReference type="Pfam" id="PF18962"/>
    </source>
</evidence>
<evidence type="ECO:0000313" key="4">
    <source>
        <dbReference type="EMBL" id="AZJ37054.1"/>
    </source>
</evidence>
<proteinExistence type="predicted"/>
<gene>
    <name evidence="4" type="ORF">D6T69_10640</name>
</gene>
<name>A0A451EML0_9FLAO</name>
<dbReference type="AlphaFoldDB" id="A0A451EML0"/>
<dbReference type="InterPro" id="IPR045474">
    <property type="entry name" value="GEVED"/>
</dbReference>
<protein>
    <submittedName>
        <fullName evidence="4">T9SS C-terminal target domain-containing protein</fullName>
    </submittedName>
</protein>
<keyword evidence="5" id="KW-1185">Reference proteome</keyword>
<organism evidence="4 5">
    <name type="scientific">Tenacibaculum singaporense</name>
    <dbReference type="NCBI Taxonomy" id="2358479"/>
    <lineage>
        <taxon>Bacteria</taxon>
        <taxon>Pseudomonadati</taxon>
        <taxon>Bacteroidota</taxon>
        <taxon>Flavobacteriia</taxon>
        <taxon>Flavobacteriales</taxon>
        <taxon>Flavobacteriaceae</taxon>
        <taxon>Tenacibaculum</taxon>
    </lineage>
</organism>
<dbReference type="KEGG" id="tsig:D6T69_10640"/>
<dbReference type="NCBIfam" id="TIGR04183">
    <property type="entry name" value="Por_Secre_tail"/>
    <property type="match status" value="1"/>
</dbReference>